<keyword evidence="1" id="KW-0812">Transmembrane</keyword>
<keyword evidence="1" id="KW-1133">Transmembrane helix</keyword>
<dbReference type="PANTHER" id="PTHR42736">
    <property type="entry name" value="PROTEIN-GLUTAMINE GAMMA-GLUTAMYLTRANSFERASE"/>
    <property type="match status" value="1"/>
</dbReference>
<evidence type="ECO:0000256" key="1">
    <source>
        <dbReference type="SAM" id="Phobius"/>
    </source>
</evidence>
<evidence type="ECO:0000259" key="2">
    <source>
        <dbReference type="Pfam" id="PF13559"/>
    </source>
</evidence>
<organism evidence="3 4">
    <name type="scientific">Streptomyces montanisoli</name>
    <dbReference type="NCBI Taxonomy" id="2798581"/>
    <lineage>
        <taxon>Bacteria</taxon>
        <taxon>Bacillati</taxon>
        <taxon>Actinomycetota</taxon>
        <taxon>Actinomycetes</taxon>
        <taxon>Kitasatosporales</taxon>
        <taxon>Streptomycetaceae</taxon>
        <taxon>Streptomyces</taxon>
    </lineage>
</organism>
<dbReference type="Pfam" id="PF13559">
    <property type="entry name" value="DUF4129"/>
    <property type="match status" value="1"/>
</dbReference>
<dbReference type="AlphaFoldDB" id="A0A940MKM7"/>
<feature type="domain" description="Protein-glutamine gamma-glutamyltransferase-like C-terminal" evidence="2">
    <location>
        <begin position="57"/>
        <end position="134"/>
    </location>
</feature>
<keyword evidence="4" id="KW-1185">Reference proteome</keyword>
<sequence>TAGPGTPTGAWVGAGVGGAAVLLVLLLPLLYRARVRARRLGSGVHLGRGTAAPAQAAWRELIDTAWDLGIPPDEAQTPRRAAERIVRLGELDEEGAAAVHRLAGAVERALYAPGPAEPSAGLVQDVRRARAALRASARRGARLRALLAPRSSVRAVWALSARWETLTTRLTPDRLVPASWRRH</sequence>
<protein>
    <submittedName>
        <fullName evidence="3">DUF4129 domain-containing protein</fullName>
    </submittedName>
</protein>
<feature type="transmembrane region" description="Helical" evidence="1">
    <location>
        <begin position="12"/>
        <end position="31"/>
    </location>
</feature>
<accession>A0A940MKM7</accession>
<comment type="caution">
    <text evidence="3">The sequence shown here is derived from an EMBL/GenBank/DDBJ whole genome shotgun (WGS) entry which is preliminary data.</text>
</comment>
<dbReference type="Proteomes" id="UP000670475">
    <property type="component" value="Unassembled WGS sequence"/>
</dbReference>
<keyword evidence="1" id="KW-0472">Membrane</keyword>
<reference evidence="3" key="1">
    <citation type="submission" date="2021-03" db="EMBL/GenBank/DDBJ databases">
        <title>Whole genome sequence of Streptomyces bomunensis MMS17-BM035.</title>
        <authorList>
            <person name="Lee J.H."/>
        </authorList>
    </citation>
    <scope>NUCLEOTIDE SEQUENCE</scope>
    <source>
        <strain evidence="3">MMS17-BM035</strain>
    </source>
</reference>
<evidence type="ECO:0000313" key="3">
    <source>
        <dbReference type="EMBL" id="MBP0461086.1"/>
    </source>
</evidence>
<dbReference type="RefSeq" id="WP_209344055.1">
    <property type="nucleotide sequence ID" value="NZ_JAGIQL010000157.1"/>
</dbReference>
<dbReference type="EMBL" id="JAGIQL010000157">
    <property type="protein sequence ID" value="MBP0461086.1"/>
    <property type="molecule type" value="Genomic_DNA"/>
</dbReference>
<proteinExistence type="predicted"/>
<dbReference type="InterPro" id="IPR025403">
    <property type="entry name" value="TgpA-like_C"/>
</dbReference>
<dbReference type="InterPro" id="IPR052901">
    <property type="entry name" value="Bact_TGase-like"/>
</dbReference>
<gene>
    <name evidence="3" type="ORF">JFN87_27015</name>
</gene>
<evidence type="ECO:0000313" key="4">
    <source>
        <dbReference type="Proteomes" id="UP000670475"/>
    </source>
</evidence>
<dbReference type="PANTHER" id="PTHR42736:SF1">
    <property type="entry name" value="PROTEIN-GLUTAMINE GAMMA-GLUTAMYLTRANSFERASE"/>
    <property type="match status" value="1"/>
</dbReference>
<name>A0A940MKM7_9ACTN</name>
<feature type="non-terminal residue" evidence="3">
    <location>
        <position position="1"/>
    </location>
</feature>